<dbReference type="PANTHER" id="PTHR11645:SF0">
    <property type="entry name" value="PYRROLINE-5-CARBOXYLATE REDUCTASE 3"/>
    <property type="match status" value="1"/>
</dbReference>
<keyword evidence="3 4" id="KW-0560">Oxidoreductase</keyword>
<dbReference type="InterPro" id="IPR028939">
    <property type="entry name" value="P5C_Rdtase_cat_N"/>
</dbReference>
<dbReference type="InterPro" id="IPR053790">
    <property type="entry name" value="P5CR-like_CS"/>
</dbReference>
<keyword evidence="2 4" id="KW-0521">NADP</keyword>
<dbReference type="EC" id="1.5.1.2" evidence="4 5"/>
<reference evidence="9 10" key="1">
    <citation type="submission" date="2015-03" db="EMBL/GenBank/DDBJ databases">
        <authorList>
            <person name="Regsiter A."/>
            <person name="william w."/>
        </authorList>
    </citation>
    <scope>NUCLEOTIDE SEQUENCE [LARGE SCALE GENOMIC DNA]</scope>
    <source>
        <strain evidence="9 10">CB1</strain>
    </source>
</reference>
<comment type="catalytic activity">
    <reaction evidence="4 6">
        <text>L-proline + NADP(+) = (S)-1-pyrroline-5-carboxylate + NADPH + 2 H(+)</text>
        <dbReference type="Rhea" id="RHEA:14109"/>
        <dbReference type="ChEBI" id="CHEBI:15378"/>
        <dbReference type="ChEBI" id="CHEBI:17388"/>
        <dbReference type="ChEBI" id="CHEBI:57783"/>
        <dbReference type="ChEBI" id="CHEBI:58349"/>
        <dbReference type="ChEBI" id="CHEBI:60039"/>
        <dbReference type="EC" id="1.5.1.2"/>
    </reaction>
</comment>
<dbReference type="InterPro" id="IPR029036">
    <property type="entry name" value="P5CR_dimer"/>
</dbReference>
<dbReference type="PROSITE" id="PS00521">
    <property type="entry name" value="P5CR"/>
    <property type="match status" value="1"/>
</dbReference>
<dbReference type="SUPFAM" id="SSF51735">
    <property type="entry name" value="NAD(P)-binding Rossmann-fold domains"/>
    <property type="match status" value="1"/>
</dbReference>
<dbReference type="EMBL" id="CTRI01000007">
    <property type="protein sequence ID" value="CQR30639.1"/>
    <property type="molecule type" value="Genomic_DNA"/>
</dbReference>
<evidence type="ECO:0000313" key="10">
    <source>
        <dbReference type="Proteomes" id="UP000078599"/>
    </source>
</evidence>
<comment type="similarity">
    <text evidence="1 4 6">Belongs to the pyrroline-5-carboxylate reductase family.</text>
</comment>
<evidence type="ECO:0000256" key="4">
    <source>
        <dbReference type="HAMAP-Rule" id="MF_01925"/>
    </source>
</evidence>
<dbReference type="GO" id="GO:0004735">
    <property type="term" value="F:pyrroline-5-carboxylate reductase activity"/>
    <property type="evidence" value="ECO:0007669"/>
    <property type="project" value="UniProtKB-EC"/>
</dbReference>
<comment type="subcellular location">
    <subcellularLocation>
        <location evidence="4">Cytoplasm</location>
    </subcellularLocation>
</comment>
<evidence type="ECO:0000256" key="6">
    <source>
        <dbReference type="RuleBase" id="RU003903"/>
    </source>
</evidence>
<evidence type="ECO:0000256" key="3">
    <source>
        <dbReference type="ARBA" id="ARBA00023002"/>
    </source>
</evidence>
<evidence type="ECO:0000259" key="7">
    <source>
        <dbReference type="Pfam" id="PF03807"/>
    </source>
</evidence>
<comment type="pathway">
    <text evidence="4 6">Amino-acid biosynthesis; L-proline biosynthesis; L-proline from L-glutamate 5-semialdehyde: step 1/1.</text>
</comment>
<dbReference type="Pfam" id="PF03807">
    <property type="entry name" value="F420_oxidored"/>
    <property type="match status" value="1"/>
</dbReference>
<keyword evidence="10" id="KW-1185">Reference proteome</keyword>
<dbReference type="PIRSF" id="PIRSF000193">
    <property type="entry name" value="Pyrrol-5-carb_rd"/>
    <property type="match status" value="1"/>
</dbReference>
<organism evidence="9 10">
    <name type="scientific">Thiomonas arsenitoxydans (strain DSM 22701 / CIP 110005 / 3As)</name>
    <dbReference type="NCBI Taxonomy" id="426114"/>
    <lineage>
        <taxon>Bacteria</taxon>
        <taxon>Pseudomonadati</taxon>
        <taxon>Pseudomonadota</taxon>
        <taxon>Betaproteobacteria</taxon>
        <taxon>Burkholderiales</taxon>
        <taxon>Thiomonas</taxon>
    </lineage>
</organism>
<dbReference type="SUPFAM" id="SSF48179">
    <property type="entry name" value="6-phosphogluconate dehydrogenase C-terminal domain-like"/>
    <property type="match status" value="1"/>
</dbReference>
<feature type="domain" description="Pyrroline-5-carboxylate reductase catalytic N-terminal" evidence="7">
    <location>
        <begin position="22"/>
        <end position="114"/>
    </location>
</feature>
<sequence length="288" mass="29592">MCGMNANLTCPAIHSVSLPITAFIGGGNMSSALIGGLLTSGAELANLRVVEPFAEQRARLQQRFPGAQILEAPNAALRNAQAVVWAVKPQQFAQAAADCRAHLGDALHVSIMAGVRCRAIERQTGAQRMVRTMPNTPALIGQGITGLFASAQASEADRALADALLAPAGRRVWVQREDLLDAVTAVSGSGPAYAFYLAEAMTRAGEELGLSGAQARELALATLAGAAALAQGSSEPLATLRANVTSKGGTTAAALGVFDAADMQTTIIRALHAADQRAKELGDALEAG</sequence>
<keyword evidence="4 6" id="KW-0641">Proline biosynthesis</keyword>
<gene>
    <name evidence="4 9" type="primary">proC</name>
    <name evidence="9" type="ORF">THICB1_150083</name>
</gene>
<dbReference type="Gene3D" id="3.40.50.720">
    <property type="entry name" value="NAD(P)-binding Rossmann-like Domain"/>
    <property type="match status" value="1"/>
</dbReference>
<comment type="catalytic activity">
    <reaction evidence="4">
        <text>L-proline + NAD(+) = (S)-1-pyrroline-5-carboxylate + NADH + 2 H(+)</text>
        <dbReference type="Rhea" id="RHEA:14105"/>
        <dbReference type="ChEBI" id="CHEBI:15378"/>
        <dbReference type="ChEBI" id="CHEBI:17388"/>
        <dbReference type="ChEBI" id="CHEBI:57540"/>
        <dbReference type="ChEBI" id="CHEBI:57945"/>
        <dbReference type="ChEBI" id="CHEBI:60039"/>
        <dbReference type="EC" id="1.5.1.2"/>
    </reaction>
</comment>
<feature type="domain" description="Pyrroline-5-carboxylate reductase dimerisation" evidence="8">
    <location>
        <begin position="177"/>
        <end position="281"/>
    </location>
</feature>
<dbReference type="InterPro" id="IPR036291">
    <property type="entry name" value="NAD(P)-bd_dom_sf"/>
</dbReference>
<evidence type="ECO:0000259" key="8">
    <source>
        <dbReference type="Pfam" id="PF14748"/>
    </source>
</evidence>
<dbReference type="InterPro" id="IPR008927">
    <property type="entry name" value="6-PGluconate_DH-like_C_sf"/>
</dbReference>
<dbReference type="Proteomes" id="UP000078599">
    <property type="component" value="Unassembled WGS sequence"/>
</dbReference>
<evidence type="ECO:0000256" key="1">
    <source>
        <dbReference type="ARBA" id="ARBA00005525"/>
    </source>
</evidence>
<keyword evidence="4" id="KW-0963">Cytoplasm</keyword>
<dbReference type="NCBIfam" id="TIGR00112">
    <property type="entry name" value="proC"/>
    <property type="match status" value="1"/>
</dbReference>
<name>A0ABM9T3Z7_THIA3</name>
<evidence type="ECO:0000313" key="9">
    <source>
        <dbReference type="EMBL" id="CQR30639.1"/>
    </source>
</evidence>
<accession>A0ABM9T3Z7</accession>
<comment type="function">
    <text evidence="4">Catalyzes the reduction of 1-pyrroline-5-carboxylate (PCA) to L-proline.</text>
</comment>
<dbReference type="HAMAP" id="MF_01925">
    <property type="entry name" value="P5C_reductase"/>
    <property type="match status" value="1"/>
</dbReference>
<dbReference type="InterPro" id="IPR000304">
    <property type="entry name" value="Pyrroline-COOH_reductase"/>
</dbReference>
<evidence type="ECO:0000256" key="5">
    <source>
        <dbReference type="NCBIfam" id="TIGR00112"/>
    </source>
</evidence>
<comment type="caution">
    <text evidence="9">The sequence shown here is derived from an EMBL/GenBank/DDBJ whole genome shotgun (WGS) entry which is preliminary data.</text>
</comment>
<dbReference type="Gene3D" id="1.10.3730.10">
    <property type="entry name" value="ProC C-terminal domain-like"/>
    <property type="match status" value="1"/>
</dbReference>
<protein>
    <recommendedName>
        <fullName evidence="4 5">Pyrroline-5-carboxylate reductase</fullName>
        <shortName evidence="4">P5C reductase</shortName>
        <shortName evidence="4">P5CR</shortName>
        <ecNumber evidence="4 5">1.5.1.2</ecNumber>
    </recommendedName>
    <alternativeName>
        <fullName evidence="4">PCA reductase</fullName>
    </alternativeName>
</protein>
<dbReference type="Pfam" id="PF14748">
    <property type="entry name" value="P5CR_dimer"/>
    <property type="match status" value="1"/>
</dbReference>
<keyword evidence="4 6" id="KW-0028">Amino-acid biosynthesis</keyword>
<evidence type="ECO:0000256" key="2">
    <source>
        <dbReference type="ARBA" id="ARBA00022857"/>
    </source>
</evidence>
<proteinExistence type="inferred from homology"/>
<dbReference type="PANTHER" id="PTHR11645">
    <property type="entry name" value="PYRROLINE-5-CARBOXYLATE REDUCTASE"/>
    <property type="match status" value="1"/>
</dbReference>